<evidence type="ECO:0000256" key="1">
    <source>
        <dbReference type="SAM" id="MobiDB-lite"/>
    </source>
</evidence>
<dbReference type="EMBL" id="CALYLO010000002">
    <property type="protein sequence ID" value="CAH8244990.1"/>
    <property type="molecule type" value="Genomic_DNA"/>
</dbReference>
<sequence>MIAYPCHRIGSHPEARLNKHRTEQPRAAGPLPLSGTGSEGGGTPPVKRSRVRCYGLT</sequence>
<dbReference type="Proteomes" id="UP001154322">
    <property type="component" value="Unassembled WGS sequence"/>
</dbReference>
<feature type="region of interest" description="Disordered" evidence="1">
    <location>
        <begin position="1"/>
        <end position="57"/>
    </location>
</feature>
<reference evidence="2" key="1">
    <citation type="submission" date="2022-06" db="EMBL/GenBank/DDBJ databases">
        <authorList>
            <person name="Dietemann V."/>
            <person name="Ory F."/>
            <person name="Dainat B."/>
            <person name="Oberhansli S."/>
        </authorList>
    </citation>
    <scope>NUCLEOTIDE SEQUENCE</scope>
    <source>
        <strain evidence="2">Ena-SAMPLE-TAB-26-04-2022-14:26:32:270-5432</strain>
    </source>
</reference>
<protein>
    <submittedName>
        <fullName evidence="2">Uncharacterized protein</fullName>
    </submittedName>
</protein>
<comment type="caution">
    <text evidence="2">The sequence shown here is derived from an EMBL/GenBank/DDBJ whole genome shotgun (WGS) entry which is preliminary data.</text>
</comment>
<organism evidence="2 3">
    <name type="scientific">Paenibacillus melissococcoides</name>
    <dbReference type="NCBI Taxonomy" id="2912268"/>
    <lineage>
        <taxon>Bacteria</taxon>
        <taxon>Bacillati</taxon>
        <taxon>Bacillota</taxon>
        <taxon>Bacilli</taxon>
        <taxon>Bacillales</taxon>
        <taxon>Paenibacillaceae</taxon>
        <taxon>Paenibacillus</taxon>
    </lineage>
</organism>
<keyword evidence="3" id="KW-1185">Reference proteome</keyword>
<evidence type="ECO:0000313" key="3">
    <source>
        <dbReference type="Proteomes" id="UP001154322"/>
    </source>
</evidence>
<accession>A0ABN8U6C8</accession>
<evidence type="ECO:0000313" key="2">
    <source>
        <dbReference type="EMBL" id="CAH8244990.1"/>
    </source>
</evidence>
<name>A0ABN8U6C8_9BACL</name>
<gene>
    <name evidence="2" type="ORF">WJ0W_002220</name>
</gene>
<proteinExistence type="predicted"/>
<feature type="compositionally biased region" description="Basic and acidic residues" evidence="1">
    <location>
        <begin position="11"/>
        <end position="24"/>
    </location>
</feature>